<feature type="signal peptide" evidence="2">
    <location>
        <begin position="1"/>
        <end position="35"/>
    </location>
</feature>
<dbReference type="RefSeq" id="WP_358640607.1">
    <property type="nucleotide sequence ID" value="NZ_JBFAEV010000017.1"/>
</dbReference>
<keyword evidence="4" id="KW-1185">Reference proteome</keyword>
<keyword evidence="2" id="KW-0732">Signal</keyword>
<proteinExistence type="predicted"/>
<feature type="region of interest" description="Disordered" evidence="1">
    <location>
        <begin position="208"/>
        <end position="247"/>
    </location>
</feature>
<dbReference type="EMBL" id="JBJDQH010000004">
    <property type="protein sequence ID" value="MFK4265836.1"/>
    <property type="molecule type" value="Genomic_DNA"/>
</dbReference>
<name>A0ABW8LIU1_9ACTN</name>
<dbReference type="Proteomes" id="UP001620295">
    <property type="component" value="Unassembled WGS sequence"/>
</dbReference>
<reference evidence="3 4" key="1">
    <citation type="submission" date="2024-11" db="EMBL/GenBank/DDBJ databases">
        <title>The Natural Products Discovery Center: Release of the First 8490 Sequenced Strains for Exploring Actinobacteria Biosynthetic Diversity.</title>
        <authorList>
            <person name="Kalkreuter E."/>
            <person name="Kautsar S.A."/>
            <person name="Yang D."/>
            <person name="Bader C.D."/>
            <person name="Teijaro C.N."/>
            <person name="Fluegel L."/>
            <person name="Davis C.M."/>
            <person name="Simpson J.R."/>
            <person name="Lauterbach L."/>
            <person name="Steele A.D."/>
            <person name="Gui C."/>
            <person name="Meng S."/>
            <person name="Li G."/>
            <person name="Viehrig K."/>
            <person name="Ye F."/>
            <person name="Su P."/>
            <person name="Kiefer A.F."/>
            <person name="Nichols A."/>
            <person name="Cepeda A.J."/>
            <person name="Yan W."/>
            <person name="Fan B."/>
            <person name="Jiang Y."/>
            <person name="Adhikari A."/>
            <person name="Zheng C.-J."/>
            <person name="Schuster L."/>
            <person name="Cowan T.M."/>
            <person name="Smanski M.J."/>
            <person name="Chevrette M.G."/>
            <person name="De Carvalho L.P.S."/>
            <person name="Shen B."/>
        </authorList>
    </citation>
    <scope>NUCLEOTIDE SEQUENCE [LARGE SCALE GENOMIC DNA]</scope>
    <source>
        <strain evidence="3 4">NPDC020863</strain>
    </source>
</reference>
<comment type="caution">
    <text evidence="3">The sequence shown here is derived from an EMBL/GenBank/DDBJ whole genome shotgun (WGS) entry which is preliminary data.</text>
</comment>
<feature type="chain" id="PRO_5046167042" description="Lipoprotein" evidence="2">
    <location>
        <begin position="36"/>
        <end position="247"/>
    </location>
</feature>
<feature type="region of interest" description="Disordered" evidence="1">
    <location>
        <begin position="35"/>
        <end position="67"/>
    </location>
</feature>
<sequence length="247" mass="25559">MHSSVSQRRARLLLPALVAAGAAVGIAGCASGTGAQDDGAAPRLSPPTSAVPLWPGFTPPSTPEQVGPEPGFVRYLPVDGVSAPADGLAGVSPKRLLDNDPNVAKVIQGALSGCPGARCPLRKPVLRDLTGDGRDELVAAVDLPEFQRTLVQVYRATGRTVRPVLSYWGQLGVTGETYGRDLIITSTGDDGRITVRFRWNGEVMAAVTPRGASSTPDVAETVPAAPDVAETVPGDVPAESAEPKRTP</sequence>
<evidence type="ECO:0000313" key="3">
    <source>
        <dbReference type="EMBL" id="MFK4265836.1"/>
    </source>
</evidence>
<accession>A0ABW8LIU1</accession>
<organism evidence="3 4">
    <name type="scientific">Streptomyces milbemycinicus</name>
    <dbReference type="NCBI Taxonomy" id="476552"/>
    <lineage>
        <taxon>Bacteria</taxon>
        <taxon>Bacillati</taxon>
        <taxon>Actinomycetota</taxon>
        <taxon>Actinomycetes</taxon>
        <taxon>Kitasatosporales</taxon>
        <taxon>Streptomycetaceae</taxon>
        <taxon>Streptomyces</taxon>
    </lineage>
</organism>
<evidence type="ECO:0000313" key="4">
    <source>
        <dbReference type="Proteomes" id="UP001620295"/>
    </source>
</evidence>
<evidence type="ECO:0000256" key="2">
    <source>
        <dbReference type="SAM" id="SignalP"/>
    </source>
</evidence>
<evidence type="ECO:0008006" key="5">
    <source>
        <dbReference type="Google" id="ProtNLM"/>
    </source>
</evidence>
<gene>
    <name evidence="3" type="ORF">ACI2L5_12940</name>
</gene>
<evidence type="ECO:0000256" key="1">
    <source>
        <dbReference type="SAM" id="MobiDB-lite"/>
    </source>
</evidence>
<protein>
    <recommendedName>
        <fullName evidence="5">Lipoprotein</fullName>
    </recommendedName>
</protein>